<reference evidence="1" key="1">
    <citation type="submission" date="2019-10" db="EMBL/GenBank/DDBJ databases">
        <authorList>
            <consortium name="DOE Joint Genome Institute"/>
            <person name="Kuo A."/>
            <person name="Miyauchi S."/>
            <person name="Kiss E."/>
            <person name="Drula E."/>
            <person name="Kohler A."/>
            <person name="Sanchez-Garcia M."/>
            <person name="Andreopoulos B."/>
            <person name="Barry K.W."/>
            <person name="Bonito G."/>
            <person name="Buee M."/>
            <person name="Carver A."/>
            <person name="Chen C."/>
            <person name="Cichocki N."/>
            <person name="Clum A."/>
            <person name="Culley D."/>
            <person name="Crous P.W."/>
            <person name="Fauchery L."/>
            <person name="Girlanda M."/>
            <person name="Hayes R."/>
            <person name="Keri Z."/>
            <person name="Labutti K."/>
            <person name="Lipzen A."/>
            <person name="Lombard V."/>
            <person name="Magnuson J."/>
            <person name="Maillard F."/>
            <person name="Morin E."/>
            <person name="Murat C."/>
            <person name="Nolan M."/>
            <person name="Ohm R."/>
            <person name="Pangilinan J."/>
            <person name="Pereira M."/>
            <person name="Perotto S."/>
            <person name="Peter M."/>
            <person name="Riley R."/>
            <person name="Sitrit Y."/>
            <person name="Stielow B."/>
            <person name="Szollosi G."/>
            <person name="Zifcakova L."/>
            <person name="Stursova M."/>
            <person name="Spatafora J.W."/>
            <person name="Tedersoo L."/>
            <person name="Vaario L.-M."/>
            <person name="Yamada A."/>
            <person name="Yan M."/>
            <person name="Wang P."/>
            <person name="Xu J."/>
            <person name="Bruns T."/>
            <person name="Baldrian P."/>
            <person name="Vilgalys R."/>
            <person name="Henrissat B."/>
            <person name="Grigoriev I.V."/>
            <person name="Hibbett D."/>
            <person name="Nagy L.G."/>
            <person name="Martin F.M."/>
        </authorList>
    </citation>
    <scope>NUCLEOTIDE SEQUENCE</scope>
    <source>
        <strain evidence="1">P2</strain>
    </source>
</reference>
<protein>
    <submittedName>
        <fullName evidence="1">Uncharacterized protein</fullName>
    </submittedName>
</protein>
<evidence type="ECO:0000313" key="2">
    <source>
        <dbReference type="Proteomes" id="UP000886501"/>
    </source>
</evidence>
<keyword evidence="2" id="KW-1185">Reference proteome</keyword>
<gene>
    <name evidence="1" type="ORF">BDM02DRAFT_3186173</name>
</gene>
<dbReference type="EMBL" id="MU117996">
    <property type="protein sequence ID" value="KAF9649536.1"/>
    <property type="molecule type" value="Genomic_DNA"/>
</dbReference>
<proteinExistence type="predicted"/>
<accession>A0ACB6ZIN6</accession>
<reference evidence="1" key="2">
    <citation type="journal article" date="2020" name="Nat. Commun.">
        <title>Large-scale genome sequencing of mycorrhizal fungi provides insights into the early evolution of symbiotic traits.</title>
        <authorList>
            <person name="Miyauchi S."/>
            <person name="Kiss E."/>
            <person name="Kuo A."/>
            <person name="Drula E."/>
            <person name="Kohler A."/>
            <person name="Sanchez-Garcia M."/>
            <person name="Morin E."/>
            <person name="Andreopoulos B."/>
            <person name="Barry K.W."/>
            <person name="Bonito G."/>
            <person name="Buee M."/>
            <person name="Carver A."/>
            <person name="Chen C."/>
            <person name="Cichocki N."/>
            <person name="Clum A."/>
            <person name="Culley D."/>
            <person name="Crous P.W."/>
            <person name="Fauchery L."/>
            <person name="Girlanda M."/>
            <person name="Hayes R.D."/>
            <person name="Keri Z."/>
            <person name="LaButti K."/>
            <person name="Lipzen A."/>
            <person name="Lombard V."/>
            <person name="Magnuson J."/>
            <person name="Maillard F."/>
            <person name="Murat C."/>
            <person name="Nolan M."/>
            <person name="Ohm R.A."/>
            <person name="Pangilinan J."/>
            <person name="Pereira M.F."/>
            <person name="Perotto S."/>
            <person name="Peter M."/>
            <person name="Pfister S."/>
            <person name="Riley R."/>
            <person name="Sitrit Y."/>
            <person name="Stielow J.B."/>
            <person name="Szollosi G."/>
            <person name="Zifcakova L."/>
            <person name="Stursova M."/>
            <person name="Spatafora J.W."/>
            <person name="Tedersoo L."/>
            <person name="Vaario L.M."/>
            <person name="Yamada A."/>
            <person name="Yan M."/>
            <person name="Wang P."/>
            <person name="Xu J."/>
            <person name="Bruns T."/>
            <person name="Baldrian P."/>
            <person name="Vilgalys R."/>
            <person name="Dunand C."/>
            <person name="Henrissat B."/>
            <person name="Grigoriev I.V."/>
            <person name="Hibbett D."/>
            <person name="Nagy L.G."/>
            <person name="Martin F.M."/>
        </authorList>
    </citation>
    <scope>NUCLEOTIDE SEQUENCE</scope>
    <source>
        <strain evidence="1">P2</strain>
    </source>
</reference>
<dbReference type="Proteomes" id="UP000886501">
    <property type="component" value="Unassembled WGS sequence"/>
</dbReference>
<organism evidence="1 2">
    <name type="scientific">Thelephora ganbajun</name>
    <name type="common">Ganba fungus</name>
    <dbReference type="NCBI Taxonomy" id="370292"/>
    <lineage>
        <taxon>Eukaryota</taxon>
        <taxon>Fungi</taxon>
        <taxon>Dikarya</taxon>
        <taxon>Basidiomycota</taxon>
        <taxon>Agaricomycotina</taxon>
        <taxon>Agaricomycetes</taxon>
        <taxon>Thelephorales</taxon>
        <taxon>Thelephoraceae</taxon>
        <taxon>Thelephora</taxon>
    </lineage>
</organism>
<sequence>MAPDATLEPSIKQLINTLDRKLLMEHARVQSVMPPISRAFVATLANEVTILERHTKEVLREVRTLRNSLRPVNRLPPEILTSCAALVSDADPRPIVTLTHVCRYWRKATGSNPRNWKSIGTGWKKLVPLCQERAETVPLVVDIVVPDGKGDENFLKALLPNVSRISSLRLTGYSSVEAVAGDLPGFFDSPILNLVSLELQQRVAPTQPFPSNETPAPPVFRDVRNVKSLHLTQTPIYPALFNIASLVGLKLTGYTNLSGFGTFVRFLGSHVALEIVCLDIQFTNGSVWTIPVRKVPLTRLRHLSITCYKAVDSKGLLSCITLPRGIRLELFFAKSGYCPELGSCLPSPLKPIRELLGPITTIKSQVTPPMLHLSGNNSFFSFTALGHQQTLYPEMSPFSTTVREFHVDIHPLTPTDNRLSWALQRLPALETLAIHETIIPPGAFSVLTKEPVLCPSLKTIAFFNCDMVEGVIKELGDIAAIRRDSSATRLYQVVIVNSTTTPPNLRAIQQLRKFIPCMEVRVDDKLPDLS</sequence>
<comment type="caution">
    <text evidence="1">The sequence shown here is derived from an EMBL/GenBank/DDBJ whole genome shotgun (WGS) entry which is preliminary data.</text>
</comment>
<name>A0ACB6ZIN6_THEGA</name>
<evidence type="ECO:0000313" key="1">
    <source>
        <dbReference type="EMBL" id="KAF9649536.1"/>
    </source>
</evidence>